<dbReference type="AlphaFoldDB" id="A0A147KCV4"/>
<dbReference type="STRING" id="665004.AC529_19230"/>
<keyword evidence="2" id="KW-1185">Reference proteome</keyword>
<dbReference type="EMBL" id="LGEM01000155">
    <property type="protein sequence ID" value="KUP95134.1"/>
    <property type="molecule type" value="Genomic_DNA"/>
</dbReference>
<sequence length="169" mass="18681">MRPSPEELLDSLRLSLNETLLPKVEDRWARYVGTAMDLVLQHLKLRLAHEQDALAADDADMLAVLADLGSRAAALAGQDSGAASPRWEELAELVGAARTAGDGQQDATARNEELRGVVVAVMRWLDEAEGAHPAVEEMRDEVYRLVRRQVDRTRPLVEPLFMSFRPVAS</sequence>
<dbReference type="OrthoDB" id="9922348at2"/>
<protein>
    <submittedName>
        <fullName evidence="1">Uncharacterized protein</fullName>
    </submittedName>
</protein>
<accession>A0A147KCV4</accession>
<evidence type="ECO:0000313" key="1">
    <source>
        <dbReference type="EMBL" id="KUP95134.1"/>
    </source>
</evidence>
<name>A0A147KCV4_THECS</name>
<evidence type="ECO:0000313" key="2">
    <source>
        <dbReference type="Proteomes" id="UP000074382"/>
    </source>
</evidence>
<organism evidence="1 2">
    <name type="scientific">Thermobifida cellulosilytica TB100</name>
    <dbReference type="NCBI Taxonomy" id="665004"/>
    <lineage>
        <taxon>Bacteria</taxon>
        <taxon>Bacillati</taxon>
        <taxon>Actinomycetota</taxon>
        <taxon>Actinomycetes</taxon>
        <taxon>Streptosporangiales</taxon>
        <taxon>Nocardiopsidaceae</taxon>
        <taxon>Thermobifida</taxon>
    </lineage>
</organism>
<reference evidence="2" key="1">
    <citation type="journal article" date="2017" name="Acta Aliment.">
        <title>Plant polysaccharide degrading enzyme system of Thermpbifida cellulosilytica TB100 revealed by de novo genome project data.</title>
        <authorList>
            <person name="Toth A."/>
            <person name="Baka E."/>
            <person name="Luzics S."/>
            <person name="Bata-Vidacs I."/>
            <person name="Nagy I."/>
            <person name="Balint B."/>
            <person name="Herceg R."/>
            <person name="Olasz F."/>
            <person name="Wilk T."/>
            <person name="Nagy T."/>
            <person name="Kriszt B."/>
            <person name="Nagy I."/>
            <person name="Kukolya J."/>
        </authorList>
    </citation>
    <scope>NUCLEOTIDE SEQUENCE [LARGE SCALE GENOMIC DNA]</scope>
    <source>
        <strain evidence="2">TB100</strain>
    </source>
</reference>
<dbReference type="RefSeq" id="WP_068755700.1">
    <property type="nucleotide sequence ID" value="NZ_KQ950181.1"/>
</dbReference>
<dbReference type="PATRIC" id="fig|665004.4.peg.2115"/>
<dbReference type="Proteomes" id="UP000074382">
    <property type="component" value="Unassembled WGS sequence"/>
</dbReference>
<gene>
    <name evidence="1" type="ORF">AC529_19230</name>
</gene>
<proteinExistence type="predicted"/>
<comment type="caution">
    <text evidence="1">The sequence shown here is derived from an EMBL/GenBank/DDBJ whole genome shotgun (WGS) entry which is preliminary data.</text>
</comment>